<dbReference type="AlphaFoldDB" id="A0AA88DX03"/>
<dbReference type="Proteomes" id="UP001187192">
    <property type="component" value="Unassembled WGS sequence"/>
</dbReference>
<dbReference type="InterPro" id="IPR057202">
    <property type="entry name" value="DUF7880"/>
</dbReference>
<feature type="domain" description="DUF7880" evidence="1">
    <location>
        <begin position="265"/>
        <end position="319"/>
    </location>
</feature>
<sequence length="346" mass="37979">MKRSGTRRDHAVIAIDAGLLLSAELEREREREVDRRCEERGGVSGKSTSNPVWALLKENGCSSALWGKCVISCVYSNGKRSTRMDNVMAKDEMARVRNGSLSCSNVSDGYGDAESWEESVQFGLASKLGRKTEEVSAGDMRIGFALRLLGEPTIDAIAASIFDRYVKRKKLDPLEAYVPAVILSQLQIKDLEKSLEGDQLQYASFRSLLRSGPAASLRINIRAVAQYASEGGNGKTAFNDVDQCLSVELVEPNYRQCRVSMCIDLVALEELDSLLLHASRKDPEASVESMKAQINVAIDSLEGLLKTVPPDVLDKGKAIADSYRNSDEQADSDVVDPELRQLESIL</sequence>
<dbReference type="Pfam" id="PF25306">
    <property type="entry name" value="DUF7880"/>
    <property type="match status" value="2"/>
</dbReference>
<dbReference type="PANTHER" id="PTHR36014">
    <property type="entry name" value="OS03G0176600 PROTEIN"/>
    <property type="match status" value="1"/>
</dbReference>
<feature type="domain" description="DUF7880" evidence="1">
    <location>
        <begin position="173"/>
        <end position="246"/>
    </location>
</feature>
<evidence type="ECO:0000313" key="3">
    <source>
        <dbReference type="Proteomes" id="UP001187192"/>
    </source>
</evidence>
<gene>
    <name evidence="2" type="ORF">TIFTF001_032336</name>
</gene>
<keyword evidence="3" id="KW-1185">Reference proteome</keyword>
<evidence type="ECO:0000313" key="2">
    <source>
        <dbReference type="EMBL" id="GMN63248.1"/>
    </source>
</evidence>
<organism evidence="2 3">
    <name type="scientific">Ficus carica</name>
    <name type="common">Common fig</name>
    <dbReference type="NCBI Taxonomy" id="3494"/>
    <lineage>
        <taxon>Eukaryota</taxon>
        <taxon>Viridiplantae</taxon>
        <taxon>Streptophyta</taxon>
        <taxon>Embryophyta</taxon>
        <taxon>Tracheophyta</taxon>
        <taxon>Spermatophyta</taxon>
        <taxon>Magnoliopsida</taxon>
        <taxon>eudicotyledons</taxon>
        <taxon>Gunneridae</taxon>
        <taxon>Pentapetalae</taxon>
        <taxon>rosids</taxon>
        <taxon>fabids</taxon>
        <taxon>Rosales</taxon>
        <taxon>Moraceae</taxon>
        <taxon>Ficeae</taxon>
        <taxon>Ficus</taxon>
    </lineage>
</organism>
<dbReference type="EMBL" id="BTGU01000146">
    <property type="protein sequence ID" value="GMN63248.1"/>
    <property type="molecule type" value="Genomic_DNA"/>
</dbReference>
<dbReference type="PANTHER" id="PTHR36014:SF1">
    <property type="entry name" value="OS03G0176700 PROTEIN"/>
    <property type="match status" value="1"/>
</dbReference>
<name>A0AA88DX03_FICCA</name>
<proteinExistence type="predicted"/>
<evidence type="ECO:0000259" key="1">
    <source>
        <dbReference type="Pfam" id="PF25306"/>
    </source>
</evidence>
<accession>A0AA88DX03</accession>
<reference evidence="2" key="1">
    <citation type="submission" date="2023-07" db="EMBL/GenBank/DDBJ databases">
        <title>draft genome sequence of fig (Ficus carica).</title>
        <authorList>
            <person name="Takahashi T."/>
            <person name="Nishimura K."/>
        </authorList>
    </citation>
    <scope>NUCLEOTIDE SEQUENCE</scope>
</reference>
<comment type="caution">
    <text evidence="2">The sequence shown here is derived from an EMBL/GenBank/DDBJ whole genome shotgun (WGS) entry which is preliminary data.</text>
</comment>
<protein>
    <recommendedName>
        <fullName evidence="1">DUF7880 domain-containing protein</fullName>
    </recommendedName>
</protein>